<name>A0A8H5BPM8_9AGAR</name>
<sequence>MPALHKPAPPPAALPPILSSFPPLSPRPLPSSPSMDTGRNTRKRKATMAPKPPKKAKVPKTRDFTGQLNTNYRGSKEDMRRARARFRAEDLRVISPSHNKRLAAITKLFVDFVAHQEHITDEEAAENLFIRGAPPASDEMVKAFLHLLATTGRSRVHGGLGWTKRTTKSAFFNLSSAMKRAGVQPFTQHTKDVVNAAIDAWAANREITTATKARPIIRQEDYIELQAAIVSPGTPISTGRLRVQTAAAAGMMYFACQRPGVITESDGYEGTGSCLQWGDTELLFTGYDEEAQSPGFQLVGNIHFAKNMRNSDGEFIIIHMHTLGRKNAIICPVLPFICLGIHRGVYEEDVMADYLQADPKILRKKRAPHLIRVKEEFLSQTVMRNAKDDAAWTTSGYCHTNSR</sequence>
<gene>
    <name evidence="2" type="ORF">D9611_000728</name>
</gene>
<dbReference type="PANTHER" id="PTHR37535">
    <property type="entry name" value="FLUG DOMAIN PROTEIN"/>
    <property type="match status" value="1"/>
</dbReference>
<proteinExistence type="predicted"/>
<reference evidence="2 3" key="1">
    <citation type="journal article" date="2020" name="ISME J.">
        <title>Uncovering the hidden diversity of litter-decomposition mechanisms in mushroom-forming fungi.</title>
        <authorList>
            <person name="Floudas D."/>
            <person name="Bentzer J."/>
            <person name="Ahren D."/>
            <person name="Johansson T."/>
            <person name="Persson P."/>
            <person name="Tunlid A."/>
        </authorList>
    </citation>
    <scope>NUCLEOTIDE SEQUENCE [LARGE SCALE GENOMIC DNA]</scope>
    <source>
        <strain evidence="2 3">CBS 175.51</strain>
    </source>
</reference>
<dbReference type="Proteomes" id="UP000541558">
    <property type="component" value="Unassembled WGS sequence"/>
</dbReference>
<dbReference type="AlphaFoldDB" id="A0A8H5BPM8"/>
<dbReference type="PANTHER" id="PTHR37535:SF3">
    <property type="entry name" value="FLUG DOMAIN-CONTAINING PROTEIN"/>
    <property type="match status" value="1"/>
</dbReference>
<evidence type="ECO:0000313" key="2">
    <source>
        <dbReference type="EMBL" id="KAF5326032.1"/>
    </source>
</evidence>
<evidence type="ECO:0000313" key="3">
    <source>
        <dbReference type="Proteomes" id="UP000541558"/>
    </source>
</evidence>
<accession>A0A8H5BPM8</accession>
<evidence type="ECO:0000256" key="1">
    <source>
        <dbReference type="SAM" id="MobiDB-lite"/>
    </source>
</evidence>
<keyword evidence="3" id="KW-1185">Reference proteome</keyword>
<protein>
    <submittedName>
        <fullName evidence="2">Uncharacterized protein</fullName>
    </submittedName>
</protein>
<organism evidence="2 3">
    <name type="scientific">Ephemerocybe angulata</name>
    <dbReference type="NCBI Taxonomy" id="980116"/>
    <lineage>
        <taxon>Eukaryota</taxon>
        <taxon>Fungi</taxon>
        <taxon>Dikarya</taxon>
        <taxon>Basidiomycota</taxon>
        <taxon>Agaricomycotina</taxon>
        <taxon>Agaricomycetes</taxon>
        <taxon>Agaricomycetidae</taxon>
        <taxon>Agaricales</taxon>
        <taxon>Agaricineae</taxon>
        <taxon>Psathyrellaceae</taxon>
        <taxon>Ephemerocybe</taxon>
    </lineage>
</organism>
<comment type="caution">
    <text evidence="2">The sequence shown here is derived from an EMBL/GenBank/DDBJ whole genome shotgun (WGS) entry which is preliminary data.</text>
</comment>
<feature type="compositionally biased region" description="Basic residues" evidence="1">
    <location>
        <begin position="40"/>
        <end position="59"/>
    </location>
</feature>
<feature type="region of interest" description="Disordered" evidence="1">
    <location>
        <begin position="1"/>
        <end position="79"/>
    </location>
</feature>
<dbReference type="EMBL" id="JAACJK010000163">
    <property type="protein sequence ID" value="KAF5326032.1"/>
    <property type="molecule type" value="Genomic_DNA"/>
</dbReference>
<feature type="compositionally biased region" description="Polar residues" evidence="1">
    <location>
        <begin position="64"/>
        <end position="73"/>
    </location>
</feature>